<evidence type="ECO:0000313" key="9">
    <source>
        <dbReference type="Proteomes" id="UP000230069"/>
    </source>
</evidence>
<dbReference type="PANTHER" id="PTHR24286:SF190">
    <property type="entry name" value="CYTOCHROME P450"/>
    <property type="match status" value="1"/>
</dbReference>
<evidence type="ECO:0000256" key="3">
    <source>
        <dbReference type="ARBA" id="ARBA00022723"/>
    </source>
</evidence>
<dbReference type="GO" id="GO:0004497">
    <property type="term" value="F:monooxygenase activity"/>
    <property type="evidence" value="ECO:0007669"/>
    <property type="project" value="UniProtKB-KW"/>
</dbReference>
<evidence type="ECO:0000256" key="2">
    <source>
        <dbReference type="ARBA" id="ARBA00010617"/>
    </source>
</evidence>
<dbReference type="InterPro" id="IPR002401">
    <property type="entry name" value="Cyt_P450_E_grp-I"/>
</dbReference>
<dbReference type="EMBL" id="KZ305094">
    <property type="protein sequence ID" value="PIA27479.1"/>
    <property type="molecule type" value="Genomic_DNA"/>
</dbReference>
<comment type="cofactor">
    <cofactor evidence="1 6">
        <name>heme</name>
        <dbReference type="ChEBI" id="CHEBI:30413"/>
    </cofactor>
</comment>
<accession>A0A2G5C876</accession>
<dbReference type="FunFam" id="1.10.630.10:FF:000022">
    <property type="entry name" value="Taxadiene 5-alpha hydroxylase"/>
    <property type="match status" value="1"/>
</dbReference>
<dbReference type="PANTHER" id="PTHR24286">
    <property type="entry name" value="CYTOCHROME P450 26"/>
    <property type="match status" value="1"/>
</dbReference>
<name>A0A2G5C876_AQUCA</name>
<keyword evidence="3 6" id="KW-0479">Metal-binding</keyword>
<evidence type="ECO:0000256" key="4">
    <source>
        <dbReference type="ARBA" id="ARBA00023002"/>
    </source>
</evidence>
<dbReference type="OrthoDB" id="3945418at2759"/>
<evidence type="ECO:0000256" key="6">
    <source>
        <dbReference type="PIRSR" id="PIRSR602401-1"/>
    </source>
</evidence>
<dbReference type="PRINTS" id="PR00385">
    <property type="entry name" value="P450"/>
</dbReference>
<dbReference type="PROSITE" id="PS00086">
    <property type="entry name" value="CYTOCHROME_P450"/>
    <property type="match status" value="1"/>
</dbReference>
<dbReference type="PRINTS" id="PR00463">
    <property type="entry name" value="EP450I"/>
</dbReference>
<dbReference type="GO" id="GO:0016125">
    <property type="term" value="P:sterol metabolic process"/>
    <property type="evidence" value="ECO:0007669"/>
    <property type="project" value="TreeGrafter"/>
</dbReference>
<dbReference type="GO" id="GO:0016705">
    <property type="term" value="F:oxidoreductase activity, acting on paired donors, with incorporation or reduction of molecular oxygen"/>
    <property type="evidence" value="ECO:0007669"/>
    <property type="project" value="InterPro"/>
</dbReference>
<dbReference type="Gene3D" id="1.10.630.10">
    <property type="entry name" value="Cytochrome P450"/>
    <property type="match status" value="1"/>
</dbReference>
<dbReference type="GO" id="GO:0005506">
    <property type="term" value="F:iron ion binding"/>
    <property type="evidence" value="ECO:0007669"/>
    <property type="project" value="InterPro"/>
</dbReference>
<proteinExistence type="inferred from homology"/>
<dbReference type="GO" id="GO:0044550">
    <property type="term" value="P:secondary metabolite biosynthetic process"/>
    <property type="evidence" value="ECO:0007669"/>
    <property type="project" value="UniProtKB-ARBA"/>
</dbReference>
<gene>
    <name evidence="8" type="ORF">AQUCO_07700033v1</name>
</gene>
<feature type="binding site" description="axial binding residue" evidence="6">
    <location>
        <position position="422"/>
    </location>
    <ligand>
        <name>heme</name>
        <dbReference type="ChEBI" id="CHEBI:30413"/>
    </ligand>
    <ligandPart>
        <name>Fe</name>
        <dbReference type="ChEBI" id="CHEBI:18248"/>
    </ligandPart>
</feature>
<keyword evidence="6 7" id="KW-0349">Heme</keyword>
<dbReference type="Proteomes" id="UP000230069">
    <property type="component" value="Unassembled WGS sequence"/>
</dbReference>
<dbReference type="AlphaFoldDB" id="A0A2G5C876"/>
<evidence type="ECO:0000256" key="1">
    <source>
        <dbReference type="ARBA" id="ARBA00001971"/>
    </source>
</evidence>
<keyword evidence="7" id="KW-0503">Monooxygenase</keyword>
<dbReference type="InParanoid" id="A0A2G5C876"/>
<dbReference type="GO" id="GO:0020037">
    <property type="term" value="F:heme binding"/>
    <property type="evidence" value="ECO:0007669"/>
    <property type="project" value="InterPro"/>
</dbReference>
<keyword evidence="4 7" id="KW-0560">Oxidoreductase</keyword>
<organism evidence="8 9">
    <name type="scientific">Aquilegia coerulea</name>
    <name type="common">Rocky mountain columbine</name>
    <dbReference type="NCBI Taxonomy" id="218851"/>
    <lineage>
        <taxon>Eukaryota</taxon>
        <taxon>Viridiplantae</taxon>
        <taxon>Streptophyta</taxon>
        <taxon>Embryophyta</taxon>
        <taxon>Tracheophyta</taxon>
        <taxon>Spermatophyta</taxon>
        <taxon>Magnoliopsida</taxon>
        <taxon>Ranunculales</taxon>
        <taxon>Ranunculaceae</taxon>
        <taxon>Thalictroideae</taxon>
        <taxon>Aquilegia</taxon>
    </lineage>
</organism>
<reference evidence="8 9" key="1">
    <citation type="submission" date="2017-09" db="EMBL/GenBank/DDBJ databases">
        <title>WGS assembly of Aquilegia coerulea Goldsmith.</title>
        <authorList>
            <person name="Hodges S."/>
            <person name="Kramer E."/>
            <person name="Nordborg M."/>
            <person name="Tomkins J."/>
            <person name="Borevitz J."/>
            <person name="Derieg N."/>
            <person name="Yan J."/>
            <person name="Mihaltcheva S."/>
            <person name="Hayes R.D."/>
            <person name="Rokhsar D."/>
        </authorList>
    </citation>
    <scope>NUCLEOTIDE SEQUENCE [LARGE SCALE GENOMIC DNA]</scope>
    <source>
        <strain evidence="9">cv. Goldsmith</strain>
    </source>
</reference>
<sequence length="476" mass="54005">MYYLVLFFTLLSFIPIFIILTKRRSSNRLPPGSLGIPIIGQSLGLLRAMKANTAEKWIEDRVKKYGPVSKLTLFGAPTVLIPGQAANKFIFTSDSNTLNNQQTKPIQILLGKRNLLGLSGDDHKRIRGALMTFLKPEALKQYVGKMDGEIKEHFKMYWQGKEKVTVMPLMKTLSFNIICSLLFGLEAGARRQKFVIWFGQMMDGMWSVPVNLPLTPFNRGIRASSKIQNMVMDIIQEKRLALEKQEVSPHQDLITSLLTIRGEDGTALLSEREMVDNIMLIMTAGYDTSSILMTFMVRLLANDPVVYAAVLKEQEDISKSKASGELLTWDDLTKMKYTWRVALETLRIIPPAFGGFRRTSKDVEYGGYLIPKGWQIFWVANMTHMNESIFPEPKKFVPERFENQASVPPYCYVAFGAGPRICPGYEFARIETLVAMHHLVTRFTWKLCGKDNNFSRDLMPVPTQGLPILISQKNIS</sequence>
<comment type="similarity">
    <text evidence="2 7">Belongs to the cytochrome P450 family.</text>
</comment>
<dbReference type="InterPro" id="IPR036396">
    <property type="entry name" value="Cyt_P450_sf"/>
</dbReference>
<dbReference type="SUPFAM" id="SSF48264">
    <property type="entry name" value="Cytochrome P450"/>
    <property type="match status" value="1"/>
</dbReference>
<keyword evidence="9" id="KW-1185">Reference proteome</keyword>
<dbReference type="STRING" id="218851.A0A2G5C876"/>
<evidence type="ECO:0000256" key="7">
    <source>
        <dbReference type="RuleBase" id="RU000461"/>
    </source>
</evidence>
<evidence type="ECO:0008006" key="10">
    <source>
        <dbReference type="Google" id="ProtNLM"/>
    </source>
</evidence>
<evidence type="ECO:0000313" key="8">
    <source>
        <dbReference type="EMBL" id="PIA27479.1"/>
    </source>
</evidence>
<evidence type="ECO:0000256" key="5">
    <source>
        <dbReference type="ARBA" id="ARBA00023004"/>
    </source>
</evidence>
<dbReference type="CDD" id="cd11043">
    <property type="entry name" value="CYP90-like"/>
    <property type="match status" value="1"/>
</dbReference>
<dbReference type="Pfam" id="PF00067">
    <property type="entry name" value="p450"/>
    <property type="match status" value="1"/>
</dbReference>
<dbReference type="InterPro" id="IPR001128">
    <property type="entry name" value="Cyt_P450"/>
</dbReference>
<protein>
    <recommendedName>
        <fullName evidence="10">Cytochrome P450</fullName>
    </recommendedName>
</protein>
<dbReference type="InterPro" id="IPR017972">
    <property type="entry name" value="Cyt_P450_CS"/>
</dbReference>
<keyword evidence="5 6" id="KW-0408">Iron</keyword>